<feature type="region of interest" description="Disordered" evidence="1">
    <location>
        <begin position="1"/>
        <end position="36"/>
    </location>
</feature>
<feature type="region of interest" description="Disordered" evidence="1">
    <location>
        <begin position="433"/>
        <end position="466"/>
    </location>
</feature>
<organism evidence="2 3">
    <name type="scientific">Geotrichum candidum</name>
    <name type="common">Oospora lactis</name>
    <name type="synonym">Dipodascus geotrichum</name>
    <dbReference type="NCBI Taxonomy" id="1173061"/>
    <lineage>
        <taxon>Eukaryota</taxon>
        <taxon>Fungi</taxon>
        <taxon>Dikarya</taxon>
        <taxon>Ascomycota</taxon>
        <taxon>Saccharomycotina</taxon>
        <taxon>Dipodascomycetes</taxon>
        <taxon>Dipodascales</taxon>
        <taxon>Dipodascaceae</taxon>
        <taxon>Geotrichum</taxon>
    </lineage>
</organism>
<comment type="caution">
    <text evidence="2">The sequence shown here is derived from an EMBL/GenBank/DDBJ whole genome shotgun (WGS) entry which is preliminary data.</text>
</comment>
<feature type="region of interest" description="Disordered" evidence="1">
    <location>
        <begin position="210"/>
        <end position="390"/>
    </location>
</feature>
<feature type="compositionally biased region" description="Low complexity" evidence="1">
    <location>
        <begin position="299"/>
        <end position="312"/>
    </location>
</feature>
<dbReference type="STRING" id="1173061.A0A0J9XFU4"/>
<evidence type="ECO:0000313" key="3">
    <source>
        <dbReference type="Proteomes" id="UP000242525"/>
    </source>
</evidence>
<evidence type="ECO:0000313" key="2">
    <source>
        <dbReference type="EMBL" id="CDO56173.1"/>
    </source>
</evidence>
<reference evidence="2" key="1">
    <citation type="submission" date="2014-03" db="EMBL/GenBank/DDBJ databases">
        <authorList>
            <person name="Casaregola S."/>
        </authorList>
    </citation>
    <scope>NUCLEOTIDE SEQUENCE [LARGE SCALE GENOMIC DNA]</scope>
    <source>
        <strain evidence="2">CLIB 918</strain>
    </source>
</reference>
<protein>
    <submittedName>
        <fullName evidence="2">Uncharacterized protein</fullName>
    </submittedName>
</protein>
<keyword evidence="3" id="KW-1185">Reference proteome</keyword>
<dbReference type="Proteomes" id="UP000242525">
    <property type="component" value="Unassembled WGS sequence"/>
</dbReference>
<feature type="compositionally biased region" description="Low complexity" evidence="1">
    <location>
        <begin position="231"/>
        <end position="243"/>
    </location>
</feature>
<dbReference type="EMBL" id="CCBN010000014">
    <property type="protein sequence ID" value="CDO56173.1"/>
    <property type="molecule type" value="Genomic_DNA"/>
</dbReference>
<feature type="compositionally biased region" description="Acidic residues" evidence="1">
    <location>
        <begin position="355"/>
        <end position="366"/>
    </location>
</feature>
<dbReference type="OrthoDB" id="2555519at2759"/>
<accession>A0A0J9XFU4</accession>
<gene>
    <name evidence="2" type="ORF">BN980_GECA14s00428g</name>
</gene>
<feature type="compositionally biased region" description="Basic and acidic residues" evidence="1">
    <location>
        <begin position="374"/>
        <end position="390"/>
    </location>
</feature>
<dbReference type="AlphaFoldDB" id="A0A0J9XFU4"/>
<proteinExistence type="predicted"/>
<feature type="compositionally biased region" description="Acidic residues" evidence="1">
    <location>
        <begin position="438"/>
        <end position="462"/>
    </location>
</feature>
<feature type="compositionally biased region" description="Polar residues" evidence="1">
    <location>
        <begin position="27"/>
        <end position="36"/>
    </location>
</feature>
<name>A0A0J9XFU4_GEOCN</name>
<feature type="compositionally biased region" description="Low complexity" evidence="1">
    <location>
        <begin position="268"/>
        <end position="289"/>
    </location>
</feature>
<feature type="region of interest" description="Disordered" evidence="1">
    <location>
        <begin position="48"/>
        <end position="102"/>
    </location>
</feature>
<evidence type="ECO:0000256" key="1">
    <source>
        <dbReference type="SAM" id="MobiDB-lite"/>
    </source>
</evidence>
<sequence length="554" mass="60878">MDYSTTPKIYLKAPSQARKTSGESHSPHISQNAKPKVSVFSQVLSATSANSGGSPFKIAGSQAPSSHHELGHAPLTRPPSRAQHHGAPIKATPRYSYGPSSTSASIAATINEKRRVSGPMPTITYGPRAPQSHAAIEYNYPSQHNHGTHPENTLSVRPKAAGLSVYHGHRPKVPQDFEVNPKARIPHAPTVPAQSKFIQSSGLKIRREYAGKSDNKSPLAIMPSTSPNAESSFTSSSRNLSSSPPGYAKPIARRTSSAEGPFYLAKAPSSKSGSRSPSPTPGTSTTSTESKSKSFYGTSFINPNSFSLSLSSRQSKAPVHYNDNDDDGDYDDDENDLSDPDFDRFLIKPSNTIPEEPENTLDETDDNFSQPTPEEPKSISDLHVKQARSDRKIQDLEISNASLMAVNKYLEKRLRTQSKDLQYLKTNTSIELTRFDSDSDDEKEGDDAEEDEATNENDENLSPEEKELATKTKMIEKRMQSHIEFLESSEKINTMMRNCLLLSETLIQEASKSMEYEVDSLDPKYGLHLANHDFINSSDEIILPDEPIQEEVAA</sequence>
<feature type="compositionally biased region" description="Acidic residues" evidence="1">
    <location>
        <begin position="324"/>
        <end position="340"/>
    </location>
</feature>